<reference evidence="1 2" key="1">
    <citation type="journal article" date="2011" name="J. Bacteriol.">
        <title>Genome sequence of Chthoniobacter flavus Ellin428, an aerobic heterotrophic soil bacterium.</title>
        <authorList>
            <person name="Kant R."/>
            <person name="van Passel M.W."/>
            <person name="Palva A."/>
            <person name="Lucas S."/>
            <person name="Lapidus A."/>
            <person name="Glavina Del Rio T."/>
            <person name="Dalin E."/>
            <person name="Tice H."/>
            <person name="Bruce D."/>
            <person name="Goodwin L."/>
            <person name="Pitluck S."/>
            <person name="Larimer F.W."/>
            <person name="Land M.L."/>
            <person name="Hauser L."/>
            <person name="Sangwan P."/>
            <person name="de Vos W.M."/>
            <person name="Janssen P.H."/>
            <person name="Smidt H."/>
        </authorList>
    </citation>
    <scope>NUCLEOTIDE SEQUENCE [LARGE SCALE GENOMIC DNA]</scope>
    <source>
        <strain evidence="1 2">Ellin428</strain>
    </source>
</reference>
<dbReference type="Gene3D" id="3.40.50.720">
    <property type="entry name" value="NAD(P)-binding Rossmann-like Domain"/>
    <property type="match status" value="1"/>
</dbReference>
<dbReference type="eggNOG" id="COG0673">
    <property type="taxonomic scope" value="Bacteria"/>
</dbReference>
<dbReference type="EMBL" id="ABVL01000043">
    <property type="protein sequence ID" value="EDY15990.1"/>
    <property type="molecule type" value="Genomic_DNA"/>
</dbReference>
<organism evidence="1 2">
    <name type="scientific">Chthoniobacter flavus Ellin428</name>
    <dbReference type="NCBI Taxonomy" id="497964"/>
    <lineage>
        <taxon>Bacteria</taxon>
        <taxon>Pseudomonadati</taxon>
        <taxon>Verrucomicrobiota</taxon>
        <taxon>Spartobacteria</taxon>
        <taxon>Chthoniobacterales</taxon>
        <taxon>Chthoniobacteraceae</taxon>
        <taxon>Chthoniobacter</taxon>
    </lineage>
</organism>
<gene>
    <name evidence="1" type="ORF">CfE428DRAFT_6457</name>
</gene>
<accession>B4DC16</accession>
<dbReference type="Gene3D" id="3.30.360.10">
    <property type="entry name" value="Dihydrodipicolinate Reductase, domain 2"/>
    <property type="match status" value="1"/>
</dbReference>
<name>B4DC16_9BACT</name>
<dbReference type="STRING" id="497964.CfE428DRAFT_6457"/>
<keyword evidence="2" id="KW-1185">Reference proteome</keyword>
<dbReference type="InParanoid" id="B4DC16"/>
<sequence>MAREQTSDHLYLVDGKGEHHIRCHGEVGYPFFGQLILDCLNRTENAMTQEHAFLAADLCLQAQVMATRIE</sequence>
<dbReference type="Proteomes" id="UP000005824">
    <property type="component" value="Unassembled WGS sequence"/>
</dbReference>
<dbReference type="AlphaFoldDB" id="B4DC16"/>
<comment type="caution">
    <text evidence="1">The sequence shown here is derived from an EMBL/GenBank/DDBJ whole genome shotgun (WGS) entry which is preliminary data.</text>
</comment>
<proteinExistence type="predicted"/>
<protein>
    <submittedName>
        <fullName evidence="1">Dehydrogenase</fullName>
    </submittedName>
</protein>
<evidence type="ECO:0000313" key="1">
    <source>
        <dbReference type="EMBL" id="EDY15990.1"/>
    </source>
</evidence>
<evidence type="ECO:0000313" key="2">
    <source>
        <dbReference type="Proteomes" id="UP000005824"/>
    </source>
</evidence>